<keyword evidence="2" id="KW-1003">Cell membrane</keyword>
<feature type="transmembrane region" description="Helical" evidence="6">
    <location>
        <begin position="131"/>
        <end position="147"/>
    </location>
</feature>
<evidence type="ECO:0000256" key="5">
    <source>
        <dbReference type="ARBA" id="ARBA00023136"/>
    </source>
</evidence>
<name>A0ABV2PUH2_9GAMM</name>
<accession>A0ABV2PUH2</accession>
<feature type="transmembrane region" description="Helical" evidence="6">
    <location>
        <begin position="21"/>
        <end position="43"/>
    </location>
</feature>
<comment type="subcellular location">
    <subcellularLocation>
        <location evidence="1">Cell membrane</location>
        <topology evidence="1">Multi-pass membrane protein</topology>
    </subcellularLocation>
</comment>
<comment type="caution">
    <text evidence="8">The sequence shown here is derived from an EMBL/GenBank/DDBJ whole genome shotgun (WGS) entry which is preliminary data.</text>
</comment>
<dbReference type="EMBL" id="JBEPSD010000001">
    <property type="protein sequence ID" value="MET4568675.1"/>
    <property type="molecule type" value="Genomic_DNA"/>
</dbReference>
<organism evidence="8 9">
    <name type="scientific">Rhodanobacter soli</name>
    <dbReference type="NCBI Taxonomy" id="590609"/>
    <lineage>
        <taxon>Bacteria</taxon>
        <taxon>Pseudomonadati</taxon>
        <taxon>Pseudomonadota</taxon>
        <taxon>Gammaproteobacteria</taxon>
        <taxon>Lysobacterales</taxon>
        <taxon>Rhodanobacteraceae</taxon>
        <taxon>Rhodanobacter</taxon>
    </lineage>
</organism>
<gene>
    <name evidence="8" type="ORF">ABIE04_001002</name>
</gene>
<evidence type="ECO:0000256" key="4">
    <source>
        <dbReference type="ARBA" id="ARBA00022989"/>
    </source>
</evidence>
<sequence length="167" mass="18173">MPPNLATADTPCPLWRRLLALVYDLLIVVAIVMVVGLLCQLATGGNLIRTGATVVVPIWYQALQGAVVAAYFVSSWRRGGQTLGMRPWRIRVTRDDGGTLSLQQALIRVLVAAAPLVSLLLAPVLGLHATAWTLLVVWAGWFAVAMFDPRRRALHDIAAGTEVRRLD</sequence>
<feature type="transmembrane region" description="Helical" evidence="6">
    <location>
        <begin position="58"/>
        <end position="76"/>
    </location>
</feature>
<dbReference type="InterPro" id="IPR010432">
    <property type="entry name" value="RDD"/>
</dbReference>
<dbReference type="Pfam" id="PF06271">
    <property type="entry name" value="RDD"/>
    <property type="match status" value="1"/>
</dbReference>
<evidence type="ECO:0000256" key="3">
    <source>
        <dbReference type="ARBA" id="ARBA00022692"/>
    </source>
</evidence>
<feature type="domain" description="RDD" evidence="7">
    <location>
        <begin position="13"/>
        <end position="160"/>
    </location>
</feature>
<dbReference type="PANTHER" id="PTHR36115:SF10">
    <property type="entry name" value="RDD DOMAIN-CONTAINING PROTEIN"/>
    <property type="match status" value="1"/>
</dbReference>
<dbReference type="RefSeq" id="WP_354547492.1">
    <property type="nucleotide sequence ID" value="NZ_JBEPSD010000001.1"/>
</dbReference>
<keyword evidence="9" id="KW-1185">Reference proteome</keyword>
<evidence type="ECO:0000313" key="9">
    <source>
        <dbReference type="Proteomes" id="UP001549251"/>
    </source>
</evidence>
<dbReference type="InterPro" id="IPR051791">
    <property type="entry name" value="Pra-immunoreactive"/>
</dbReference>
<keyword evidence="3 6" id="KW-0812">Transmembrane</keyword>
<dbReference type="PANTHER" id="PTHR36115">
    <property type="entry name" value="PROLINE-RICH ANTIGEN HOMOLOG-RELATED"/>
    <property type="match status" value="1"/>
</dbReference>
<protein>
    <submittedName>
        <fullName evidence="8">RDD family membrane protein YckC</fullName>
    </submittedName>
</protein>
<keyword evidence="5 6" id="KW-0472">Membrane</keyword>
<evidence type="ECO:0000256" key="1">
    <source>
        <dbReference type="ARBA" id="ARBA00004651"/>
    </source>
</evidence>
<dbReference type="Proteomes" id="UP001549251">
    <property type="component" value="Unassembled WGS sequence"/>
</dbReference>
<keyword evidence="4 6" id="KW-1133">Transmembrane helix</keyword>
<reference evidence="8 9" key="1">
    <citation type="submission" date="2024-06" db="EMBL/GenBank/DDBJ databases">
        <title>Sorghum-associated microbial communities from plants grown in Nebraska, USA.</title>
        <authorList>
            <person name="Schachtman D."/>
        </authorList>
    </citation>
    <scope>NUCLEOTIDE SEQUENCE [LARGE SCALE GENOMIC DNA]</scope>
    <source>
        <strain evidence="8 9">1757</strain>
    </source>
</reference>
<evidence type="ECO:0000256" key="2">
    <source>
        <dbReference type="ARBA" id="ARBA00022475"/>
    </source>
</evidence>
<evidence type="ECO:0000256" key="6">
    <source>
        <dbReference type="SAM" id="Phobius"/>
    </source>
</evidence>
<evidence type="ECO:0000259" key="7">
    <source>
        <dbReference type="Pfam" id="PF06271"/>
    </source>
</evidence>
<evidence type="ECO:0000313" key="8">
    <source>
        <dbReference type="EMBL" id="MET4568675.1"/>
    </source>
</evidence>
<proteinExistence type="predicted"/>